<protein>
    <submittedName>
        <fullName evidence="2">Uncharacterized protein</fullName>
    </submittedName>
</protein>
<accession>A0ABQ9H0Z0</accession>
<comment type="caution">
    <text evidence="2">The sequence shown here is derived from an EMBL/GenBank/DDBJ whole genome shotgun (WGS) entry which is preliminary data.</text>
</comment>
<organism evidence="2 3">
    <name type="scientific">Dryococelus australis</name>
    <dbReference type="NCBI Taxonomy" id="614101"/>
    <lineage>
        <taxon>Eukaryota</taxon>
        <taxon>Metazoa</taxon>
        <taxon>Ecdysozoa</taxon>
        <taxon>Arthropoda</taxon>
        <taxon>Hexapoda</taxon>
        <taxon>Insecta</taxon>
        <taxon>Pterygota</taxon>
        <taxon>Neoptera</taxon>
        <taxon>Polyneoptera</taxon>
        <taxon>Phasmatodea</taxon>
        <taxon>Verophasmatodea</taxon>
        <taxon>Anareolatae</taxon>
        <taxon>Phasmatidae</taxon>
        <taxon>Eurycanthinae</taxon>
        <taxon>Dryococelus</taxon>
    </lineage>
</organism>
<evidence type="ECO:0000313" key="3">
    <source>
        <dbReference type="Proteomes" id="UP001159363"/>
    </source>
</evidence>
<sequence length="349" mass="38128">MYFCGAVGGDIAPDWLMKNSRWCRGCLVGLSLWQNHIYPRRAQHDTTKTATTTIFNPSHTRADVICLLAATKVRTHSAVLLSYTELRGRSGVVVRLLASHLGKPDSFPGGVAPGFSQMGNVTDDAADRRVFLGISRLTRPFIPVLLHTPLTSRPSALKTSLLRAARISSLHSTPLNLNWSGQTNFDEGTRLVAQCVFRARKLLATTANTKVITDLMSKERRGSPGSNQIIELLITFTEVLLLMMMMMMMMMIIKYNGAVVVRALASHLCDPGSIPDGFPPGFSHVGIVLDDTACRRVFSGYSLSPRPCIPAPLHLRVMSWPGMRATHGSQLENPSLGGCRLSLGKGCSR</sequence>
<gene>
    <name evidence="2" type="ORF">PR048_022389</name>
</gene>
<dbReference type="EMBL" id="JARBHB010000008">
    <property type="protein sequence ID" value="KAJ8877930.1"/>
    <property type="molecule type" value="Genomic_DNA"/>
</dbReference>
<keyword evidence="1" id="KW-1133">Transmembrane helix</keyword>
<keyword evidence="1" id="KW-0472">Membrane</keyword>
<name>A0ABQ9H0Z0_9NEOP</name>
<keyword evidence="3" id="KW-1185">Reference proteome</keyword>
<feature type="transmembrane region" description="Helical" evidence="1">
    <location>
        <begin position="232"/>
        <end position="253"/>
    </location>
</feature>
<evidence type="ECO:0000256" key="1">
    <source>
        <dbReference type="SAM" id="Phobius"/>
    </source>
</evidence>
<evidence type="ECO:0000313" key="2">
    <source>
        <dbReference type="EMBL" id="KAJ8877930.1"/>
    </source>
</evidence>
<reference evidence="2 3" key="1">
    <citation type="submission" date="2023-02" db="EMBL/GenBank/DDBJ databases">
        <title>LHISI_Scaffold_Assembly.</title>
        <authorList>
            <person name="Stuart O.P."/>
            <person name="Cleave R."/>
            <person name="Magrath M.J.L."/>
            <person name="Mikheyev A.S."/>
        </authorList>
    </citation>
    <scope>NUCLEOTIDE SEQUENCE [LARGE SCALE GENOMIC DNA]</scope>
    <source>
        <strain evidence="2">Daus_M_001</strain>
        <tissue evidence="2">Leg muscle</tissue>
    </source>
</reference>
<dbReference type="Proteomes" id="UP001159363">
    <property type="component" value="Chromosome 7"/>
</dbReference>
<proteinExistence type="predicted"/>
<keyword evidence="1" id="KW-0812">Transmembrane</keyword>